<dbReference type="AlphaFoldDB" id="A0A4Y2GT04"/>
<sequence>MEWYRPCLSPPASWSASVSVNWFSRARQLACSHDWTQDLCRSAPDFLRHYSFTRHDVTLTSSFQSYLTEKDSKDFPSRFQIEESQANYFKTMDFNHCNERR</sequence>
<comment type="caution">
    <text evidence="1">The sequence shown here is derived from an EMBL/GenBank/DDBJ whole genome shotgun (WGS) entry which is preliminary data.</text>
</comment>
<evidence type="ECO:0000313" key="1">
    <source>
        <dbReference type="EMBL" id="GBM55658.1"/>
    </source>
</evidence>
<gene>
    <name evidence="1" type="ORF">AVEN_6848_1</name>
</gene>
<evidence type="ECO:0000313" key="2">
    <source>
        <dbReference type="Proteomes" id="UP000499080"/>
    </source>
</evidence>
<organism evidence="1 2">
    <name type="scientific">Araneus ventricosus</name>
    <name type="common">Orbweaver spider</name>
    <name type="synonym">Epeira ventricosa</name>
    <dbReference type="NCBI Taxonomy" id="182803"/>
    <lineage>
        <taxon>Eukaryota</taxon>
        <taxon>Metazoa</taxon>
        <taxon>Ecdysozoa</taxon>
        <taxon>Arthropoda</taxon>
        <taxon>Chelicerata</taxon>
        <taxon>Arachnida</taxon>
        <taxon>Araneae</taxon>
        <taxon>Araneomorphae</taxon>
        <taxon>Entelegynae</taxon>
        <taxon>Araneoidea</taxon>
        <taxon>Araneidae</taxon>
        <taxon>Araneus</taxon>
    </lineage>
</organism>
<proteinExistence type="predicted"/>
<keyword evidence="2" id="KW-1185">Reference proteome</keyword>
<accession>A0A4Y2GT04</accession>
<protein>
    <submittedName>
        <fullName evidence="1">Uncharacterized protein</fullName>
    </submittedName>
</protein>
<reference evidence="1 2" key="1">
    <citation type="journal article" date="2019" name="Sci. Rep.">
        <title>Orb-weaving spider Araneus ventricosus genome elucidates the spidroin gene catalogue.</title>
        <authorList>
            <person name="Kono N."/>
            <person name="Nakamura H."/>
            <person name="Ohtoshi R."/>
            <person name="Moran D.A.P."/>
            <person name="Shinohara A."/>
            <person name="Yoshida Y."/>
            <person name="Fujiwara M."/>
            <person name="Mori M."/>
            <person name="Tomita M."/>
            <person name="Arakawa K."/>
        </authorList>
    </citation>
    <scope>NUCLEOTIDE SEQUENCE [LARGE SCALE GENOMIC DNA]</scope>
</reference>
<dbReference type="Proteomes" id="UP000499080">
    <property type="component" value="Unassembled WGS sequence"/>
</dbReference>
<name>A0A4Y2GT04_ARAVE</name>
<dbReference type="EMBL" id="BGPR01001512">
    <property type="protein sequence ID" value="GBM55658.1"/>
    <property type="molecule type" value="Genomic_DNA"/>
</dbReference>